<proteinExistence type="predicted"/>
<dbReference type="Proteomes" id="UP000228484">
    <property type="component" value="Unassembled WGS sequence"/>
</dbReference>
<comment type="caution">
    <text evidence="1">The sequence shown here is derived from an EMBL/GenBank/DDBJ whole genome shotgun (WGS) entry which is preliminary data.</text>
</comment>
<name>A0A2G6Q7G9_9BACI</name>
<dbReference type="AlphaFoldDB" id="A0A2G6Q7G9"/>
<organism evidence="1 2">
    <name type="scientific">Bacillus fungorum</name>
    <dbReference type="NCBI Taxonomy" id="2039284"/>
    <lineage>
        <taxon>Bacteria</taxon>
        <taxon>Bacillati</taxon>
        <taxon>Bacillota</taxon>
        <taxon>Bacilli</taxon>
        <taxon>Bacillales</taxon>
        <taxon>Bacillaceae</taxon>
        <taxon>Bacillus</taxon>
    </lineage>
</organism>
<protein>
    <submittedName>
        <fullName evidence="1">Uncharacterized protein</fullName>
    </submittedName>
</protein>
<evidence type="ECO:0000313" key="2">
    <source>
        <dbReference type="Proteomes" id="UP000228484"/>
    </source>
</evidence>
<reference evidence="1 2" key="1">
    <citation type="submission" date="2017-09" db="EMBL/GenBank/DDBJ databases">
        <title>Biocontrol bacteria screening and application from spent mushroom substrate.</title>
        <authorList>
            <person name="Sun X."/>
        </authorList>
    </citation>
    <scope>NUCLEOTIDE SEQUENCE [LARGE SCALE GENOMIC DNA]</scope>
    <source>
        <strain evidence="1 2">100374</strain>
    </source>
</reference>
<accession>A0A2G6Q7G9</accession>
<sequence>MKKVFIFLLICITVLTLYYFNKGYNGKYVRWGDSVETVNIKVLERNDIPYKIKNNKVYIPEDAISKATFCCT</sequence>
<keyword evidence="2" id="KW-1185">Reference proteome</keyword>
<gene>
    <name evidence="1" type="ORF">CO726_24665</name>
</gene>
<dbReference type="EMBL" id="NWUW01000026">
    <property type="protein sequence ID" value="PIE92763.1"/>
    <property type="molecule type" value="Genomic_DNA"/>
</dbReference>
<evidence type="ECO:0000313" key="1">
    <source>
        <dbReference type="EMBL" id="PIE92763.1"/>
    </source>
</evidence>
<dbReference type="RefSeq" id="WP_099685994.1">
    <property type="nucleotide sequence ID" value="NZ_NWUW01000026.1"/>
</dbReference>